<evidence type="ECO:0000256" key="1">
    <source>
        <dbReference type="ARBA" id="ARBA00004230"/>
    </source>
</evidence>
<comment type="subcellular location">
    <subcellularLocation>
        <location evidence="1">Cell projection</location>
        <location evidence="1">Cilium</location>
        <location evidence="1">Flagellum</location>
    </subcellularLocation>
</comment>
<dbReference type="OMA" id="QWSSAYF"/>
<keyword evidence="2" id="KW-0282">Flagellum</keyword>
<dbReference type="Gene3D" id="1.20.890.10">
    <property type="entry name" value="cAMP-dependent protein kinase regulatory subunit, dimerization-anchoring domain"/>
    <property type="match status" value="1"/>
</dbReference>
<dbReference type="STRING" id="645134.A0A0L0HL91"/>
<feature type="domain" description="RIIa" evidence="6">
    <location>
        <begin position="20"/>
        <end position="57"/>
    </location>
</feature>
<dbReference type="EMBL" id="KQ257454">
    <property type="protein sequence ID" value="KND01569.1"/>
    <property type="molecule type" value="Genomic_DNA"/>
</dbReference>
<organism evidence="7 8">
    <name type="scientific">Spizellomyces punctatus (strain DAOM BR117)</name>
    <dbReference type="NCBI Taxonomy" id="645134"/>
    <lineage>
        <taxon>Eukaryota</taxon>
        <taxon>Fungi</taxon>
        <taxon>Fungi incertae sedis</taxon>
        <taxon>Chytridiomycota</taxon>
        <taxon>Chytridiomycota incertae sedis</taxon>
        <taxon>Chytridiomycetes</taxon>
        <taxon>Spizellomycetales</taxon>
        <taxon>Spizellomycetaceae</taxon>
        <taxon>Spizellomyces</taxon>
    </lineage>
</organism>
<dbReference type="CDD" id="cd22985">
    <property type="entry name" value="DD_CrRSP11-like"/>
    <property type="match status" value="1"/>
</dbReference>
<feature type="region of interest" description="Disordered" evidence="5">
    <location>
        <begin position="208"/>
        <end position="256"/>
    </location>
</feature>
<dbReference type="eggNOG" id="ENOG502RUC2">
    <property type="taxonomic scope" value="Eukaryota"/>
</dbReference>
<evidence type="ECO:0000313" key="7">
    <source>
        <dbReference type="EMBL" id="KND01569.1"/>
    </source>
</evidence>
<name>A0A0L0HL91_SPIPD</name>
<evidence type="ECO:0000313" key="8">
    <source>
        <dbReference type="Proteomes" id="UP000053201"/>
    </source>
</evidence>
<proteinExistence type="inferred from homology"/>
<accession>A0A0L0HL91</accession>
<evidence type="ECO:0000256" key="5">
    <source>
        <dbReference type="SAM" id="MobiDB-lite"/>
    </source>
</evidence>
<dbReference type="SUPFAM" id="SSF47391">
    <property type="entry name" value="Dimerization-anchoring domain of cAMP-dependent PK regulatory subunit"/>
    <property type="match status" value="1"/>
</dbReference>
<feature type="compositionally biased region" description="Acidic residues" evidence="5">
    <location>
        <begin position="232"/>
        <end position="243"/>
    </location>
</feature>
<dbReference type="VEuPathDB" id="FungiDB:SPPG_03369"/>
<keyword evidence="2" id="KW-0969">Cilium</keyword>
<dbReference type="OrthoDB" id="10067602at2759"/>
<dbReference type="RefSeq" id="XP_016609608.1">
    <property type="nucleotide sequence ID" value="XM_016751640.1"/>
</dbReference>
<keyword evidence="3" id="KW-0966">Cell projection</keyword>
<dbReference type="GeneID" id="27686892"/>
<keyword evidence="8" id="KW-1185">Reference proteome</keyword>
<dbReference type="AlphaFoldDB" id="A0A0L0HL91"/>
<evidence type="ECO:0000259" key="6">
    <source>
        <dbReference type="SMART" id="SM00394"/>
    </source>
</evidence>
<dbReference type="PANTHER" id="PTHR14952:SF9">
    <property type="entry name" value="EF-HAND DOMAIN-CONTAINING PROTEIN"/>
    <property type="match status" value="1"/>
</dbReference>
<protein>
    <recommendedName>
        <fullName evidence="6">RIIa domain-containing protein</fullName>
    </recommendedName>
</protein>
<dbReference type="SMART" id="SM00394">
    <property type="entry name" value="RIIa"/>
    <property type="match status" value="1"/>
</dbReference>
<reference evidence="7 8" key="1">
    <citation type="submission" date="2009-08" db="EMBL/GenBank/DDBJ databases">
        <title>The Genome Sequence of Spizellomyces punctatus strain DAOM BR117.</title>
        <authorList>
            <consortium name="The Broad Institute Genome Sequencing Platform"/>
            <person name="Russ C."/>
            <person name="Cuomo C."/>
            <person name="Shea T."/>
            <person name="Young S.K."/>
            <person name="Zeng Q."/>
            <person name="Koehrsen M."/>
            <person name="Haas B."/>
            <person name="Borodovsky M."/>
            <person name="Guigo R."/>
            <person name="Alvarado L."/>
            <person name="Berlin A."/>
            <person name="Bochicchio J."/>
            <person name="Borenstein D."/>
            <person name="Chapman S."/>
            <person name="Chen Z."/>
            <person name="Engels R."/>
            <person name="Freedman E."/>
            <person name="Gellesch M."/>
            <person name="Goldberg J."/>
            <person name="Griggs A."/>
            <person name="Gujja S."/>
            <person name="Heiman D."/>
            <person name="Hepburn T."/>
            <person name="Howarth C."/>
            <person name="Jen D."/>
            <person name="Larson L."/>
            <person name="Lewis B."/>
            <person name="Mehta T."/>
            <person name="Park D."/>
            <person name="Pearson M."/>
            <person name="Roberts A."/>
            <person name="Saif S."/>
            <person name="Shenoy N."/>
            <person name="Sisk P."/>
            <person name="Stolte C."/>
            <person name="Sykes S."/>
            <person name="Thomson T."/>
            <person name="Walk T."/>
            <person name="White J."/>
            <person name="Yandava C."/>
            <person name="Burger G."/>
            <person name="Gray M.W."/>
            <person name="Holland P.W.H."/>
            <person name="King N."/>
            <person name="Lang F.B.F."/>
            <person name="Roger A.J."/>
            <person name="Ruiz-Trillo I."/>
            <person name="Lander E."/>
            <person name="Nusbaum C."/>
        </authorList>
    </citation>
    <scope>NUCLEOTIDE SEQUENCE [LARGE SCALE GENOMIC DNA]</scope>
    <source>
        <strain evidence="7 8">DAOM BR117</strain>
    </source>
</reference>
<evidence type="ECO:0000256" key="4">
    <source>
        <dbReference type="ARBA" id="ARBA00035651"/>
    </source>
</evidence>
<dbReference type="Proteomes" id="UP000053201">
    <property type="component" value="Unassembled WGS sequence"/>
</dbReference>
<comment type="similarity">
    <text evidence="4">Belongs to the ropporin family.</text>
</comment>
<evidence type="ECO:0000256" key="3">
    <source>
        <dbReference type="ARBA" id="ARBA00023273"/>
    </source>
</evidence>
<dbReference type="GO" id="GO:0031514">
    <property type="term" value="C:motile cilium"/>
    <property type="evidence" value="ECO:0007669"/>
    <property type="project" value="UniProtKB-SubCell"/>
</dbReference>
<sequence>MEVDSNPVPLYTAEQIRIPPELPDILKKYTKHIIRSQPGNILEASADYFGRLAKQRHDGGGAKRLNNMQLEAFYTKFDRTDKVVVTKHEVDDACNAVNITPAHVNDVMRLGGWPGDKIPWLKFWALLVASTAGTLTATLETVTSILGDNGRVSLSSVIEVLQYLAEQDPSIDKAQAEGVAQTLMGSPTNDYDIKELLDLVRREIRPRSGANAASMWTPAQPATTSNAAESMDITEDTHDEDINNQEMPDAEGNPTE</sequence>
<dbReference type="InParanoid" id="A0A0L0HL91"/>
<dbReference type="InterPro" id="IPR003117">
    <property type="entry name" value="cAMP_dep_PK_reg_su_I/II_a/b"/>
</dbReference>
<dbReference type="PANTHER" id="PTHR14952">
    <property type="entry name" value="ROPPORIN-1-LIKE PROTEIN"/>
    <property type="match status" value="1"/>
</dbReference>
<gene>
    <name evidence="7" type="ORF">SPPG_03369</name>
</gene>
<evidence type="ECO:0000256" key="2">
    <source>
        <dbReference type="ARBA" id="ARBA00022846"/>
    </source>
</evidence>